<evidence type="ECO:0000313" key="4">
    <source>
        <dbReference type="EMBL" id="SCA56243.1"/>
    </source>
</evidence>
<dbReference type="PANTHER" id="PTHR34847:SF1">
    <property type="entry name" value="NODULATION PROTEIN U"/>
    <property type="match status" value="1"/>
</dbReference>
<dbReference type="InterPro" id="IPR051338">
    <property type="entry name" value="NodU/CmcH_Carbamoyltrnsfr"/>
</dbReference>
<dbReference type="GO" id="GO:0003824">
    <property type="term" value="F:catalytic activity"/>
    <property type="evidence" value="ECO:0007669"/>
    <property type="project" value="InterPro"/>
</dbReference>
<dbReference type="InterPro" id="IPR038152">
    <property type="entry name" value="Carbam_trans_C_sf"/>
</dbReference>
<protein>
    <recommendedName>
        <fullName evidence="6">Carbamoyltransferase</fullName>
    </recommendedName>
</protein>
<sequence length="571" mass="64213">MVKNILGLHVSGSQSGAAILQDGKLIAAVSEERFNRQKRSRAFPHQAIKYCLESIGLSDLRDVDHVVMPWNPAIHMKNMNMSGFTQWRRYEPEWLYILPNNMMPYLEGENIQYMQQGMAERGGLFYYLSHHMAHMGWAYASSFEECAIAVIDEHAESDAISYGTLKGNKVDVLKSVPFPHSMGIYYATFTEYLGFQANGEEWKVMGAAAFGSPERFQDIIRGLVRYEEGNVVIDQYCFTFSNMRVGGYFGEELIKYLGVPPRKPNEPLEQIHYDFAAAVQYIYEEILFSSLDWLAEETGMSNLVLAGGCAMNSLANGKIIGNTNFKKLFVGPAAGDNGCAISAALWLHAQEKQDVPDPFRASVSAYTGPSWNDDEIEKTLQRYKLHYKKSSNIVSDTVECLINGKIVGWFHGALEFGERALGARSILADPRDETMKDKINLSVKYREAFRPFAPSILWEKVSQYFDIPDGASADYMEQVYSIKEDKRSIVPAVVHNDGTGRLQTVKKETNLKYWQLISEFEKKTGVPLVLNTSFNVAGEPMVCSPDDAIRTFFTSGLDILAIGTFIVQKDN</sequence>
<reference evidence="4 5" key="1">
    <citation type="submission" date="2016-07" db="EMBL/GenBank/DDBJ databases">
        <authorList>
            <person name="Lefevre C.T."/>
        </authorList>
    </citation>
    <scope>NUCLEOTIDE SEQUENCE [LARGE SCALE GENOMIC DNA]</scope>
    <source>
        <strain evidence="4">PR1</strain>
    </source>
</reference>
<dbReference type="InterPro" id="IPR043129">
    <property type="entry name" value="ATPase_NBD"/>
</dbReference>
<comment type="similarity">
    <text evidence="1">Belongs to the NodU/CmcH family.</text>
</comment>
<feature type="domain" description="Carbamoyltransferase C-terminal" evidence="3">
    <location>
        <begin position="399"/>
        <end position="569"/>
    </location>
</feature>
<evidence type="ECO:0000256" key="1">
    <source>
        <dbReference type="ARBA" id="ARBA00006129"/>
    </source>
</evidence>
<dbReference type="Pfam" id="PF16861">
    <property type="entry name" value="Carbam_trans_C"/>
    <property type="match status" value="1"/>
</dbReference>
<dbReference type="InterPro" id="IPR003696">
    <property type="entry name" value="Carbtransf_dom"/>
</dbReference>
<evidence type="ECO:0000313" key="5">
    <source>
        <dbReference type="Proteomes" id="UP000231658"/>
    </source>
</evidence>
<dbReference type="Gene3D" id="3.90.870.20">
    <property type="entry name" value="Carbamoyltransferase, C-terminal domain"/>
    <property type="match status" value="1"/>
</dbReference>
<name>A0A1C3RG14_9PROT</name>
<evidence type="ECO:0000259" key="2">
    <source>
        <dbReference type="Pfam" id="PF02543"/>
    </source>
</evidence>
<dbReference type="STRING" id="1867952.MTBPR1_20091"/>
<dbReference type="Gene3D" id="3.30.420.40">
    <property type="match status" value="2"/>
</dbReference>
<evidence type="ECO:0000259" key="3">
    <source>
        <dbReference type="Pfam" id="PF16861"/>
    </source>
</evidence>
<proteinExistence type="inferred from homology"/>
<accession>A0A1C3RG14</accession>
<keyword evidence="5" id="KW-1185">Reference proteome</keyword>
<dbReference type="RefSeq" id="WP_069186920.1">
    <property type="nucleotide sequence ID" value="NZ_FLYE01000012.1"/>
</dbReference>
<feature type="domain" description="Carbamoyltransferase" evidence="2">
    <location>
        <begin position="5"/>
        <end position="345"/>
    </location>
</feature>
<dbReference type="EMBL" id="FLYE01000012">
    <property type="protein sequence ID" value="SCA56243.1"/>
    <property type="molecule type" value="Genomic_DNA"/>
</dbReference>
<dbReference type="Proteomes" id="UP000231658">
    <property type="component" value="Unassembled WGS sequence"/>
</dbReference>
<dbReference type="PANTHER" id="PTHR34847">
    <property type="entry name" value="NODULATION PROTEIN U"/>
    <property type="match status" value="1"/>
</dbReference>
<organism evidence="4 5">
    <name type="scientific">Candidatus Terasakiella magnetica</name>
    <dbReference type="NCBI Taxonomy" id="1867952"/>
    <lineage>
        <taxon>Bacteria</taxon>
        <taxon>Pseudomonadati</taxon>
        <taxon>Pseudomonadota</taxon>
        <taxon>Alphaproteobacteria</taxon>
        <taxon>Rhodospirillales</taxon>
        <taxon>Terasakiellaceae</taxon>
        <taxon>Terasakiella</taxon>
    </lineage>
</organism>
<dbReference type="Pfam" id="PF02543">
    <property type="entry name" value="Carbam_trans_N"/>
    <property type="match status" value="1"/>
</dbReference>
<evidence type="ECO:0008006" key="6">
    <source>
        <dbReference type="Google" id="ProtNLM"/>
    </source>
</evidence>
<dbReference type="AlphaFoldDB" id="A0A1C3RG14"/>
<dbReference type="CDD" id="cd24098">
    <property type="entry name" value="ASKHA_NBD_TobZ_N"/>
    <property type="match status" value="1"/>
</dbReference>
<dbReference type="SUPFAM" id="SSF53067">
    <property type="entry name" value="Actin-like ATPase domain"/>
    <property type="match status" value="1"/>
</dbReference>
<dbReference type="InterPro" id="IPR031730">
    <property type="entry name" value="Carbam_trans_C"/>
</dbReference>
<gene>
    <name evidence="4" type="ORF">MTBPR1_20091</name>
</gene>
<dbReference type="OrthoDB" id="9780777at2"/>